<evidence type="ECO:0000256" key="1">
    <source>
        <dbReference type="SAM" id="Phobius"/>
    </source>
</evidence>
<organism evidence="2 3">
    <name type="scientific">Holospora obtusa F1</name>
    <dbReference type="NCBI Taxonomy" id="1399147"/>
    <lineage>
        <taxon>Bacteria</taxon>
        <taxon>Pseudomonadati</taxon>
        <taxon>Pseudomonadota</taxon>
        <taxon>Alphaproteobacteria</taxon>
        <taxon>Holosporales</taxon>
        <taxon>Holosporaceae</taxon>
        <taxon>Holospora</taxon>
    </lineage>
</organism>
<comment type="caution">
    <text evidence="2">The sequence shown here is derived from an EMBL/GenBank/DDBJ whole genome shotgun (WGS) entry which is preliminary data.</text>
</comment>
<gene>
    <name evidence="2" type="ORF">P618_200332</name>
</gene>
<feature type="transmembrane region" description="Helical" evidence="1">
    <location>
        <begin position="361"/>
        <end position="386"/>
    </location>
</feature>
<feature type="transmembrane region" description="Helical" evidence="1">
    <location>
        <begin position="167"/>
        <end position="188"/>
    </location>
</feature>
<proteinExistence type="predicted"/>
<dbReference type="Proteomes" id="UP000019112">
    <property type="component" value="Unassembled WGS sequence"/>
</dbReference>
<feature type="transmembrane region" description="Helical" evidence="1">
    <location>
        <begin position="129"/>
        <end position="147"/>
    </location>
</feature>
<feature type="transmembrane region" description="Helical" evidence="1">
    <location>
        <begin position="12"/>
        <end position="34"/>
    </location>
</feature>
<dbReference type="STRING" id="1399147.P618_200332"/>
<protein>
    <submittedName>
        <fullName evidence="2">Uncharacterized protein</fullName>
    </submittedName>
</protein>
<feature type="transmembrane region" description="Helical" evidence="1">
    <location>
        <begin position="200"/>
        <end position="219"/>
    </location>
</feature>
<feature type="transmembrane region" description="Helical" evidence="1">
    <location>
        <begin position="228"/>
        <end position="254"/>
    </location>
</feature>
<dbReference type="EMBL" id="AWTR02000042">
    <property type="protein sequence ID" value="ETZ07490.1"/>
    <property type="molecule type" value="Genomic_DNA"/>
</dbReference>
<feature type="transmembrane region" description="Helical" evidence="1">
    <location>
        <begin position="104"/>
        <end position="123"/>
    </location>
</feature>
<feature type="transmembrane region" description="Helical" evidence="1">
    <location>
        <begin position="266"/>
        <end position="287"/>
    </location>
</feature>
<feature type="transmembrane region" description="Helical" evidence="1">
    <location>
        <begin position="322"/>
        <end position="341"/>
    </location>
</feature>
<keyword evidence="3" id="KW-1185">Reference proteome</keyword>
<feature type="transmembrane region" description="Helical" evidence="1">
    <location>
        <begin position="393"/>
        <end position="412"/>
    </location>
</feature>
<accession>W6THR5</accession>
<name>W6THR5_HOLOB</name>
<feature type="transmembrane region" description="Helical" evidence="1">
    <location>
        <begin position="46"/>
        <end position="68"/>
    </location>
</feature>
<evidence type="ECO:0000313" key="3">
    <source>
        <dbReference type="Proteomes" id="UP000019112"/>
    </source>
</evidence>
<keyword evidence="1" id="KW-1133">Transmembrane helix</keyword>
<keyword evidence="1" id="KW-0812">Transmembrane</keyword>
<reference evidence="2 3" key="1">
    <citation type="journal article" date="2014" name="FEMS Microbiol. Lett.">
        <title>Draft genome sequences of three Holospora species (Holospora obtusa, Holospora undulata, and Holospora elegans), endonuclear symbiotic bacteria of the ciliate Paramecium caudatum.</title>
        <authorList>
            <person name="Dohra H."/>
            <person name="Tanaka K."/>
            <person name="Suzuki T."/>
            <person name="Fujishima M."/>
            <person name="Suzuki H."/>
        </authorList>
    </citation>
    <scope>NUCLEOTIDE SEQUENCE [LARGE SCALE GENOMIC DNA]</scope>
    <source>
        <strain evidence="2 3">F1</strain>
    </source>
</reference>
<sequence>MCMKNKFLNFKTPIILSLGIVGHIVALVIPQHAFSVGVFFLSSGLFFYPFSFEKGAGIFLFFLSIWAMDTQGCGEWVYITGKCVTGIIPVTMIRCSTSFLTTKIFFIGYWILLLNYIDAIQIYNPAPYWFLRALAFPTSVSLCMMHWKKIETYSIKIGKRYLTIFSINKIVSLILLSFLMVLCFNLLNLKFHEEFSGLKIKHRVMYFNIITFPFVCWLMDKNYKKQSLLIFTGILCLNIFFECRLGAIGILLAMSFRYFLLKYPKIALWTLQIFWGIGAISVTFLYSHILKMSLLKKIVCLNSSFYERWVFWNVFNKISDSAFWFGLGFLEFFRILSRPLLYEGIKKGKILKVVPSHTHCLWLDLKLCGGCVGIAMISLCFLFLGIKNIKNQLDFFTSFVLGVFVYTLTIYISFFGIFSHFFVLGWATFSLIIGKVLYCSTWNKVQK</sequence>
<feature type="transmembrane region" description="Helical" evidence="1">
    <location>
        <begin position="418"/>
        <end position="438"/>
    </location>
</feature>
<evidence type="ECO:0000313" key="2">
    <source>
        <dbReference type="EMBL" id="ETZ07490.1"/>
    </source>
</evidence>
<dbReference type="AlphaFoldDB" id="W6THR5"/>
<keyword evidence="1" id="KW-0472">Membrane</keyword>